<gene>
    <name evidence="4" type="ORF">GOQ09_04080</name>
</gene>
<accession>A0A6I6HPN0</accession>
<feature type="binding site" evidence="3">
    <location>
        <position position="123"/>
    </location>
    <ligand>
        <name>a divalent metal cation</name>
        <dbReference type="ChEBI" id="CHEBI:60240"/>
    </ligand>
</feature>
<dbReference type="InterPro" id="IPR034660">
    <property type="entry name" value="DinB/YfiT-like"/>
</dbReference>
<dbReference type="Proteomes" id="UP000425817">
    <property type="component" value="Chromosome"/>
</dbReference>
<dbReference type="Gene3D" id="1.20.120.450">
    <property type="entry name" value="dinb family like domain"/>
    <property type="match status" value="1"/>
</dbReference>
<comment type="similarity">
    <text evidence="1">Belongs to the DinB family.</text>
</comment>
<dbReference type="PANTHER" id="PTHR37302">
    <property type="entry name" value="SLR1116 PROTEIN"/>
    <property type="match status" value="1"/>
</dbReference>
<dbReference type="OrthoDB" id="9807509at2"/>
<protein>
    <submittedName>
        <fullName evidence="4">Damage-inducible protein DinB</fullName>
    </submittedName>
</protein>
<proteinExistence type="inferred from homology"/>
<evidence type="ECO:0000313" key="5">
    <source>
        <dbReference type="Proteomes" id="UP000425817"/>
    </source>
</evidence>
<dbReference type="SUPFAM" id="SSF109854">
    <property type="entry name" value="DinB/YfiT-like putative metalloenzymes"/>
    <property type="match status" value="1"/>
</dbReference>
<evidence type="ECO:0000313" key="4">
    <source>
        <dbReference type="EMBL" id="QGW84877.1"/>
    </source>
</evidence>
<evidence type="ECO:0000256" key="2">
    <source>
        <dbReference type="ARBA" id="ARBA00022723"/>
    </source>
</evidence>
<organism evidence="4 5">
    <name type="scientific">Variovorax paradoxus</name>
    <dbReference type="NCBI Taxonomy" id="34073"/>
    <lineage>
        <taxon>Bacteria</taxon>
        <taxon>Pseudomonadati</taxon>
        <taxon>Pseudomonadota</taxon>
        <taxon>Betaproteobacteria</taxon>
        <taxon>Burkholderiales</taxon>
        <taxon>Comamonadaceae</taxon>
        <taxon>Variovorax</taxon>
    </lineage>
</organism>
<dbReference type="Pfam" id="PF05163">
    <property type="entry name" value="DinB"/>
    <property type="match status" value="1"/>
</dbReference>
<dbReference type="PANTHER" id="PTHR37302:SF1">
    <property type="entry name" value="PROTEIN DINB"/>
    <property type="match status" value="1"/>
</dbReference>
<feature type="binding site" evidence="3">
    <location>
        <position position="127"/>
    </location>
    <ligand>
        <name>a divalent metal cation</name>
        <dbReference type="ChEBI" id="CHEBI:60240"/>
    </ligand>
</feature>
<evidence type="ECO:0000256" key="1">
    <source>
        <dbReference type="ARBA" id="ARBA00008635"/>
    </source>
</evidence>
<dbReference type="EMBL" id="CP046622">
    <property type="protein sequence ID" value="QGW84877.1"/>
    <property type="molecule type" value="Genomic_DNA"/>
</dbReference>
<name>A0A6I6HPN0_VARPD</name>
<dbReference type="AlphaFoldDB" id="A0A6I6HPN0"/>
<sequence>MLTRYTAWANSRLFGALAELPKSEEAASALGDMIKTLNHAYVVDLIWKAHLEGERHGFTSRNTEVMPSLGELCNAQTLIDGWYIDYADRISGTAHDEVVHFEFVDGGPGAMTRGDMLLHVVNHKTYHRGYVAQMLYQASLRPPTMDLPVFLRDVPLVL</sequence>
<evidence type="ECO:0000256" key="3">
    <source>
        <dbReference type="PIRSR" id="PIRSR607837-1"/>
    </source>
</evidence>
<reference evidence="4 5" key="1">
    <citation type="submission" date="2019-12" db="EMBL/GenBank/DDBJ databases">
        <title>Hybrid Genome Assemblies of two High G+C Isolates from Undergraduate Microbiology Courses.</title>
        <authorList>
            <person name="Ne Ville C.J."/>
            <person name="Enright D."/>
            <person name="Hernandez I."/>
            <person name="Dodsworth J."/>
            <person name="Orwin P.M."/>
        </authorList>
    </citation>
    <scope>NUCLEOTIDE SEQUENCE [LARGE SCALE GENOMIC DNA]</scope>
    <source>
        <strain evidence="4 5">CSUSB</strain>
    </source>
</reference>
<feature type="binding site" evidence="3">
    <location>
        <position position="39"/>
    </location>
    <ligand>
        <name>a divalent metal cation</name>
        <dbReference type="ChEBI" id="CHEBI:60240"/>
    </ligand>
</feature>
<keyword evidence="2 3" id="KW-0479">Metal-binding</keyword>
<dbReference type="GO" id="GO:0046872">
    <property type="term" value="F:metal ion binding"/>
    <property type="evidence" value="ECO:0007669"/>
    <property type="project" value="UniProtKB-KW"/>
</dbReference>
<dbReference type="InterPro" id="IPR007837">
    <property type="entry name" value="DinB"/>
</dbReference>